<evidence type="ECO:0000256" key="7">
    <source>
        <dbReference type="HAMAP-Rule" id="MF_01161"/>
    </source>
</evidence>
<keyword evidence="3 7" id="KW-0819">tRNA processing</keyword>
<evidence type="ECO:0000259" key="9">
    <source>
        <dbReference type="Pfam" id="PF09179"/>
    </source>
</evidence>
<dbReference type="EC" id="6.3.4.19" evidence="7"/>
<dbReference type="HAMAP" id="MF_01161">
    <property type="entry name" value="tRNA_Ile_lys_synt"/>
    <property type="match status" value="1"/>
</dbReference>
<dbReference type="Proteomes" id="UP001500665">
    <property type="component" value="Unassembled WGS sequence"/>
</dbReference>
<evidence type="ECO:0000313" key="10">
    <source>
        <dbReference type="EMBL" id="GAA0961937.1"/>
    </source>
</evidence>
<protein>
    <recommendedName>
        <fullName evidence="7">tRNA(Ile)-lysidine synthase</fullName>
        <ecNumber evidence="7">6.3.4.19</ecNumber>
    </recommendedName>
    <alternativeName>
        <fullName evidence="7">tRNA(Ile)-2-lysyl-cytidine synthase</fullName>
    </alternativeName>
    <alternativeName>
        <fullName evidence="7">tRNA(Ile)-lysidine synthetase</fullName>
    </alternativeName>
</protein>
<feature type="domain" description="tRNA(Ile)-lysidine/2-thiocytidine synthase N-terminal" evidence="8">
    <location>
        <begin position="27"/>
        <end position="201"/>
    </location>
</feature>
<dbReference type="SUPFAM" id="SSF52402">
    <property type="entry name" value="Adenine nucleotide alpha hydrolases-like"/>
    <property type="match status" value="1"/>
</dbReference>
<gene>
    <name evidence="7 10" type="primary">tilS</name>
    <name evidence="10" type="ORF">GCM10009550_55280</name>
</gene>
<comment type="similarity">
    <text evidence="7">Belongs to the tRNA(Ile)-lysidine synthase family.</text>
</comment>
<dbReference type="SUPFAM" id="SSF82829">
    <property type="entry name" value="MesJ substrate recognition domain-like"/>
    <property type="match status" value="1"/>
</dbReference>
<feature type="domain" description="tRNA(Ile)-lysidine synthase substrate-binding" evidence="9">
    <location>
        <begin position="251"/>
        <end position="319"/>
    </location>
</feature>
<dbReference type="Pfam" id="PF09179">
    <property type="entry name" value="TilS"/>
    <property type="match status" value="1"/>
</dbReference>
<dbReference type="EMBL" id="BAAAHH010000026">
    <property type="protein sequence ID" value="GAA0961937.1"/>
    <property type="molecule type" value="Genomic_DNA"/>
</dbReference>
<comment type="function">
    <text evidence="7">Ligates lysine onto the cytidine present at position 34 of the AUA codon-specific tRNA(Ile) that contains the anticodon CAU, in an ATP-dependent manner. Cytidine is converted to lysidine, thus changing the amino acid specificity of the tRNA from methionine to isoleucine.</text>
</comment>
<dbReference type="Gene3D" id="3.40.50.620">
    <property type="entry name" value="HUPs"/>
    <property type="match status" value="1"/>
</dbReference>
<keyword evidence="1 7" id="KW-0963">Cytoplasm</keyword>
<keyword evidence="5 7" id="KW-0067">ATP-binding</keyword>
<keyword evidence="11" id="KW-1185">Reference proteome</keyword>
<dbReference type="PANTHER" id="PTHR43033">
    <property type="entry name" value="TRNA(ILE)-LYSIDINE SYNTHASE-RELATED"/>
    <property type="match status" value="1"/>
</dbReference>
<comment type="domain">
    <text evidence="7">The N-terminal region contains the highly conserved SGGXDS motif, predicted to be a P-loop motif involved in ATP binding.</text>
</comment>
<dbReference type="CDD" id="cd01992">
    <property type="entry name" value="TilS_N"/>
    <property type="match status" value="1"/>
</dbReference>
<evidence type="ECO:0000256" key="3">
    <source>
        <dbReference type="ARBA" id="ARBA00022694"/>
    </source>
</evidence>
<dbReference type="InterPro" id="IPR015262">
    <property type="entry name" value="tRNA_Ile_lys_synt_subst-bd"/>
</dbReference>
<dbReference type="Gene3D" id="3.30.465.60">
    <property type="match status" value="1"/>
</dbReference>
<evidence type="ECO:0000256" key="5">
    <source>
        <dbReference type="ARBA" id="ARBA00022840"/>
    </source>
</evidence>
<evidence type="ECO:0000256" key="4">
    <source>
        <dbReference type="ARBA" id="ARBA00022741"/>
    </source>
</evidence>
<keyword evidence="4 7" id="KW-0547">Nucleotide-binding</keyword>
<sequence length="335" mass="34674">MGPDPAVAAVRSAVRESLGGRPSGGLVLVACSGGADSLALAGALAFTAVRAGLRAGGVTVDHGLQEGSAARADEVVKVLRSLGLDPVESVAVSVGRAGGPEAAAREARYTALNEAAERLGAGAVLLGHTLDDQAETVLLGLARGSGARSLAGMAPCAGRYLRPFLGLTRAEVRRACLAMGLAPWDDPHNEDTAYTRVRVRKKVLPLLEEELGPGVSEALARTAAQLREDADALDAWAARALEEARDFDHALDVRTLEGLPRAVRSRVLRRVAVAAGSPAGTLASVHVAAVDRLVTAWHGQRGVDLPGGIRVIRRYGKLHFGTAEVAGSGETRRKA</sequence>
<feature type="binding site" evidence="7">
    <location>
        <begin position="32"/>
        <end position="37"/>
    </location>
    <ligand>
        <name>ATP</name>
        <dbReference type="ChEBI" id="CHEBI:30616"/>
    </ligand>
</feature>
<proteinExistence type="inferred from homology"/>
<reference evidence="10 11" key="1">
    <citation type="journal article" date="2019" name="Int. J. Syst. Evol. Microbiol.">
        <title>The Global Catalogue of Microorganisms (GCM) 10K type strain sequencing project: providing services to taxonomists for standard genome sequencing and annotation.</title>
        <authorList>
            <consortium name="The Broad Institute Genomics Platform"/>
            <consortium name="The Broad Institute Genome Sequencing Center for Infectious Disease"/>
            <person name="Wu L."/>
            <person name="Ma J."/>
        </authorList>
    </citation>
    <scope>NUCLEOTIDE SEQUENCE [LARGE SCALE GENOMIC DNA]</scope>
    <source>
        <strain evidence="10 11">JCM 10696</strain>
    </source>
</reference>
<dbReference type="InterPro" id="IPR011063">
    <property type="entry name" value="TilS/TtcA_N"/>
</dbReference>
<evidence type="ECO:0000313" key="11">
    <source>
        <dbReference type="Proteomes" id="UP001500665"/>
    </source>
</evidence>
<dbReference type="InterPro" id="IPR014729">
    <property type="entry name" value="Rossmann-like_a/b/a_fold"/>
</dbReference>
<dbReference type="InterPro" id="IPR012094">
    <property type="entry name" value="tRNA_Ile_lys_synt"/>
</dbReference>
<dbReference type="InterPro" id="IPR012795">
    <property type="entry name" value="tRNA_Ile_lys_synt_N"/>
</dbReference>
<comment type="catalytic activity">
    <reaction evidence="6 7">
        <text>cytidine(34) in tRNA(Ile2) + L-lysine + ATP = lysidine(34) in tRNA(Ile2) + AMP + diphosphate + H(+)</text>
        <dbReference type="Rhea" id="RHEA:43744"/>
        <dbReference type="Rhea" id="RHEA-COMP:10625"/>
        <dbReference type="Rhea" id="RHEA-COMP:10670"/>
        <dbReference type="ChEBI" id="CHEBI:15378"/>
        <dbReference type="ChEBI" id="CHEBI:30616"/>
        <dbReference type="ChEBI" id="CHEBI:32551"/>
        <dbReference type="ChEBI" id="CHEBI:33019"/>
        <dbReference type="ChEBI" id="CHEBI:82748"/>
        <dbReference type="ChEBI" id="CHEBI:83665"/>
        <dbReference type="ChEBI" id="CHEBI:456215"/>
        <dbReference type="EC" id="6.3.4.19"/>
    </reaction>
</comment>
<accession>A0ABN1RQV4</accession>
<organism evidence="10 11">
    <name type="scientific">Actinocorallia libanotica</name>
    <dbReference type="NCBI Taxonomy" id="46162"/>
    <lineage>
        <taxon>Bacteria</taxon>
        <taxon>Bacillati</taxon>
        <taxon>Actinomycetota</taxon>
        <taxon>Actinomycetes</taxon>
        <taxon>Streptosporangiales</taxon>
        <taxon>Thermomonosporaceae</taxon>
        <taxon>Actinocorallia</taxon>
    </lineage>
</organism>
<dbReference type="Pfam" id="PF01171">
    <property type="entry name" value="ATP_bind_3"/>
    <property type="match status" value="1"/>
</dbReference>
<evidence type="ECO:0000256" key="2">
    <source>
        <dbReference type="ARBA" id="ARBA00022598"/>
    </source>
</evidence>
<dbReference type="PANTHER" id="PTHR43033:SF1">
    <property type="entry name" value="TRNA(ILE)-LYSIDINE SYNTHASE-RELATED"/>
    <property type="match status" value="1"/>
</dbReference>
<dbReference type="RefSeq" id="WP_344243907.1">
    <property type="nucleotide sequence ID" value="NZ_BAAAHH010000026.1"/>
</dbReference>
<keyword evidence="2 7" id="KW-0436">Ligase</keyword>
<dbReference type="NCBIfam" id="TIGR02432">
    <property type="entry name" value="lysidine_TilS_N"/>
    <property type="match status" value="1"/>
</dbReference>
<comment type="caution">
    <text evidence="10">The sequence shown here is derived from an EMBL/GenBank/DDBJ whole genome shotgun (WGS) entry which is preliminary data.</text>
</comment>
<name>A0ABN1RQV4_9ACTN</name>
<comment type="subcellular location">
    <subcellularLocation>
        <location evidence="7">Cytoplasm</location>
    </subcellularLocation>
</comment>
<evidence type="ECO:0000256" key="1">
    <source>
        <dbReference type="ARBA" id="ARBA00022490"/>
    </source>
</evidence>
<evidence type="ECO:0000256" key="6">
    <source>
        <dbReference type="ARBA" id="ARBA00048539"/>
    </source>
</evidence>
<evidence type="ECO:0000259" key="8">
    <source>
        <dbReference type="Pfam" id="PF01171"/>
    </source>
</evidence>